<gene>
    <name evidence="2" type="ORF">GCM10025770_05570</name>
</gene>
<dbReference type="SUPFAM" id="SSF53254">
    <property type="entry name" value="Phosphoglycerate mutase-like"/>
    <property type="match status" value="1"/>
</dbReference>
<evidence type="ECO:0000313" key="2">
    <source>
        <dbReference type="EMBL" id="GAA5159392.1"/>
    </source>
</evidence>
<comment type="caution">
    <text evidence="2">The sequence shown here is derived from an EMBL/GenBank/DDBJ whole genome shotgun (WGS) entry which is preliminary data.</text>
</comment>
<dbReference type="SMART" id="SM00855">
    <property type="entry name" value="PGAM"/>
    <property type="match status" value="1"/>
</dbReference>
<keyword evidence="1" id="KW-0378">Hydrolase</keyword>
<dbReference type="Proteomes" id="UP001500547">
    <property type="component" value="Unassembled WGS sequence"/>
</dbReference>
<keyword evidence="3" id="KW-1185">Reference proteome</keyword>
<evidence type="ECO:0000256" key="1">
    <source>
        <dbReference type="ARBA" id="ARBA00022801"/>
    </source>
</evidence>
<dbReference type="InterPro" id="IPR029033">
    <property type="entry name" value="His_PPase_superfam"/>
</dbReference>
<dbReference type="EMBL" id="BAABLD010000002">
    <property type="protein sequence ID" value="GAA5159392.1"/>
    <property type="molecule type" value="Genomic_DNA"/>
</dbReference>
<organism evidence="2 3">
    <name type="scientific">Viridibacterium curvum</name>
    <dbReference type="NCBI Taxonomy" id="1101404"/>
    <lineage>
        <taxon>Bacteria</taxon>
        <taxon>Pseudomonadati</taxon>
        <taxon>Pseudomonadota</taxon>
        <taxon>Betaproteobacteria</taxon>
        <taxon>Rhodocyclales</taxon>
        <taxon>Rhodocyclaceae</taxon>
        <taxon>Viridibacterium</taxon>
    </lineage>
</organism>
<dbReference type="Gene3D" id="3.40.50.1240">
    <property type="entry name" value="Phosphoglycerate mutase-like"/>
    <property type="match status" value="1"/>
</dbReference>
<protein>
    <submittedName>
        <fullName evidence="2">Histidine phosphatase family protein</fullName>
    </submittedName>
</protein>
<sequence length="213" mass="23800">MSPLHTRMCLVRHGETDWNVERRLQGHEDIPLNATGRSQARALAAVLTNTPFHAIYSSDLQRALHTAAAVAAPRGQKVIPDSTLRERNFGIFQGHTRQEAEQLFPEMQARVTRREPDFVPPEGESLRQCYARVAATLETLAQRHAGQQILLVMHGGVLDAARRHVTGMALDLPRNFELGNAALNWIAHEAGRWQMLSWNDTAHLGNSLDELPV</sequence>
<dbReference type="CDD" id="cd07067">
    <property type="entry name" value="HP_PGM_like"/>
    <property type="match status" value="1"/>
</dbReference>
<dbReference type="Pfam" id="PF00300">
    <property type="entry name" value="His_Phos_1"/>
    <property type="match status" value="1"/>
</dbReference>
<name>A0ABP9QAM9_9RHOO</name>
<dbReference type="InterPro" id="IPR013078">
    <property type="entry name" value="His_Pase_superF_clade-1"/>
</dbReference>
<evidence type="ECO:0000313" key="3">
    <source>
        <dbReference type="Proteomes" id="UP001500547"/>
    </source>
</evidence>
<dbReference type="PANTHER" id="PTHR46517:SF1">
    <property type="entry name" value="FRUCTOSE-2,6-BISPHOSPHATASE TIGAR"/>
    <property type="match status" value="1"/>
</dbReference>
<accession>A0ABP9QAM9</accession>
<dbReference type="PROSITE" id="PS00175">
    <property type="entry name" value="PG_MUTASE"/>
    <property type="match status" value="1"/>
</dbReference>
<dbReference type="RefSeq" id="WP_345531306.1">
    <property type="nucleotide sequence ID" value="NZ_BAABLD010000002.1"/>
</dbReference>
<dbReference type="PANTHER" id="PTHR46517">
    <property type="entry name" value="FRUCTOSE-2,6-BISPHOSPHATASE TIGAR"/>
    <property type="match status" value="1"/>
</dbReference>
<dbReference type="InterPro" id="IPR051695">
    <property type="entry name" value="Phosphoglycerate_Mutase"/>
</dbReference>
<proteinExistence type="predicted"/>
<dbReference type="InterPro" id="IPR001345">
    <property type="entry name" value="PG/BPGM_mutase_AS"/>
</dbReference>
<reference evidence="3" key="1">
    <citation type="journal article" date="2019" name="Int. J. Syst. Evol. Microbiol.">
        <title>The Global Catalogue of Microorganisms (GCM) 10K type strain sequencing project: providing services to taxonomists for standard genome sequencing and annotation.</title>
        <authorList>
            <consortium name="The Broad Institute Genomics Platform"/>
            <consortium name="The Broad Institute Genome Sequencing Center for Infectious Disease"/>
            <person name="Wu L."/>
            <person name="Ma J."/>
        </authorList>
    </citation>
    <scope>NUCLEOTIDE SEQUENCE [LARGE SCALE GENOMIC DNA]</scope>
    <source>
        <strain evidence="3">JCM 18715</strain>
    </source>
</reference>